<reference evidence="2" key="1">
    <citation type="submission" date="2020-01" db="EMBL/GenBank/DDBJ databases">
        <authorList>
            <person name="Meier V. D."/>
            <person name="Meier V D."/>
        </authorList>
    </citation>
    <scope>NUCLEOTIDE SEQUENCE</scope>
    <source>
        <strain evidence="2">HLG_WM_MAG_02</strain>
    </source>
</reference>
<dbReference type="InterPro" id="IPR003593">
    <property type="entry name" value="AAA+_ATPase"/>
</dbReference>
<dbReference type="EMBL" id="CACVAZ010000122">
    <property type="protein sequence ID" value="CAA6819357.1"/>
    <property type="molecule type" value="Genomic_DNA"/>
</dbReference>
<dbReference type="InterPro" id="IPR027417">
    <property type="entry name" value="P-loop_NTPase"/>
</dbReference>
<dbReference type="Gene3D" id="3.40.50.300">
    <property type="entry name" value="P-loop containing nucleotide triphosphate hydrolases"/>
    <property type="match status" value="1"/>
</dbReference>
<dbReference type="GO" id="GO:0016887">
    <property type="term" value="F:ATP hydrolysis activity"/>
    <property type="evidence" value="ECO:0007669"/>
    <property type="project" value="InterPro"/>
</dbReference>
<gene>
    <name evidence="2" type="ORF">HELGO_WM46481</name>
</gene>
<evidence type="ECO:0000313" key="2">
    <source>
        <dbReference type="EMBL" id="CAA6819357.1"/>
    </source>
</evidence>
<dbReference type="GO" id="GO:0005524">
    <property type="term" value="F:ATP binding"/>
    <property type="evidence" value="ECO:0007669"/>
    <property type="project" value="InterPro"/>
</dbReference>
<evidence type="ECO:0000259" key="1">
    <source>
        <dbReference type="SMART" id="SM00382"/>
    </source>
</evidence>
<name>A0A6S6TMP6_9BACT</name>
<protein>
    <submittedName>
        <fullName evidence="2">MoxR-like ATPases</fullName>
    </submittedName>
</protein>
<dbReference type="SMART" id="SM00382">
    <property type="entry name" value="AAA"/>
    <property type="match status" value="1"/>
</dbReference>
<dbReference type="AlphaFoldDB" id="A0A6S6TMP6"/>
<dbReference type="CDD" id="cd00009">
    <property type="entry name" value="AAA"/>
    <property type="match status" value="1"/>
</dbReference>
<dbReference type="InterPro" id="IPR011704">
    <property type="entry name" value="ATPase_dyneun-rel_AAA"/>
</dbReference>
<feature type="domain" description="AAA+ ATPase" evidence="1">
    <location>
        <begin position="62"/>
        <end position="245"/>
    </location>
</feature>
<organism evidence="2">
    <name type="scientific">uncultured Sulfurovum sp</name>
    <dbReference type="NCBI Taxonomy" id="269237"/>
    <lineage>
        <taxon>Bacteria</taxon>
        <taxon>Pseudomonadati</taxon>
        <taxon>Campylobacterota</taxon>
        <taxon>Epsilonproteobacteria</taxon>
        <taxon>Campylobacterales</taxon>
        <taxon>Sulfurovaceae</taxon>
        <taxon>Sulfurovum</taxon>
        <taxon>environmental samples</taxon>
    </lineage>
</organism>
<dbReference type="Pfam" id="PF07728">
    <property type="entry name" value="AAA_5"/>
    <property type="match status" value="1"/>
</dbReference>
<proteinExistence type="predicted"/>
<accession>A0A6S6TMP6</accession>
<sequence length="322" mass="36826">MKEILLQNGDENYKNISELLEKIPTPPWRKYKHKNDEEKNENIINYIPTSDELDILKAAIYLRRPLLVTGKPGLGKSALAKSLVKELGLGELLHWQITTETILKDALYSYDAIGRLQDIQLAEKDKNISTKIESYLKLQALGTAFASEEKPKVLLIDELDKSDVDLPNNLLHIFEEGYFEIPELKRLTGVKTKKIRTLDNERVEIENGKVTCTHFPIVIMTSNGERDFPAAFKRRCLHIELHSPDKDELVKIVKSNLGIDIKVEDALLELFVEERTKVKENLSTDQLLNAIYLRNKGIIKEQDLKSLKSNALLKTIFKPLVD</sequence>
<dbReference type="SUPFAM" id="SSF52540">
    <property type="entry name" value="P-loop containing nucleoside triphosphate hydrolases"/>
    <property type="match status" value="1"/>
</dbReference>